<keyword evidence="2" id="KW-1185">Reference proteome</keyword>
<feature type="non-terminal residue" evidence="1">
    <location>
        <position position="1"/>
    </location>
</feature>
<dbReference type="Proteomes" id="UP001565242">
    <property type="component" value="Unassembled WGS sequence"/>
</dbReference>
<dbReference type="EMBL" id="JBCLSQ010000022">
    <property type="protein sequence ID" value="MEY8538564.1"/>
    <property type="molecule type" value="Genomic_DNA"/>
</dbReference>
<sequence>GEYYYGIHVDGQLISPDRINDFLAADPDYTHHDDLSDFLTAVQNGSIDNNWGNPGPDDNVQPDQINFSIMAPGTIFTMAGEQYRYLENMGNGNHMIIREDAIRHARFHNQDTFNNTWYGNLDPAVQAMVQPVADHFDTGSVALEGLTWSDNSAVNIPTNLHEFPAVDEDITQVDPSGTPRAFSLSMADVIRIFADRGSRTISVPRTAFWMLRTPAAPGNGWLISMGGWFTGDLADTWGGSAGGTRPALIVRQ</sequence>
<name>A0ABV4DB74_9LACT</name>
<evidence type="ECO:0000313" key="2">
    <source>
        <dbReference type="Proteomes" id="UP001565242"/>
    </source>
</evidence>
<accession>A0ABV4DB74</accession>
<organism evidence="1 2">
    <name type="scientific">Lactococcus muris</name>
    <dbReference type="NCBI Taxonomy" id="2941330"/>
    <lineage>
        <taxon>Bacteria</taxon>
        <taxon>Bacillati</taxon>
        <taxon>Bacillota</taxon>
        <taxon>Bacilli</taxon>
        <taxon>Lactobacillales</taxon>
        <taxon>Streptococcaceae</taxon>
        <taxon>Lactococcus</taxon>
    </lineage>
</organism>
<evidence type="ECO:0000313" key="1">
    <source>
        <dbReference type="EMBL" id="MEY8538564.1"/>
    </source>
</evidence>
<comment type="caution">
    <text evidence="1">The sequence shown here is derived from an EMBL/GenBank/DDBJ whole genome shotgun (WGS) entry which is preliminary data.</text>
</comment>
<gene>
    <name evidence="1" type="ORF">AALM99_08930</name>
</gene>
<proteinExistence type="predicted"/>
<protein>
    <submittedName>
        <fullName evidence="1">Uncharacterized protein</fullName>
    </submittedName>
</protein>
<reference evidence="1 2" key="1">
    <citation type="submission" date="2024-03" db="EMBL/GenBank/DDBJ databases">
        <title>Mouse gut bacterial collection (mGBC) of GemPharmatech.</title>
        <authorList>
            <person name="He Y."/>
            <person name="Dong L."/>
            <person name="Wu D."/>
            <person name="Gao X."/>
            <person name="Lin Z."/>
        </authorList>
    </citation>
    <scope>NUCLEOTIDE SEQUENCE [LARGE SCALE GENOMIC DNA]</scope>
    <source>
        <strain evidence="1 2">20-218</strain>
    </source>
</reference>